<keyword evidence="1 5" id="KW-0436">Ligase</keyword>
<dbReference type="RefSeq" id="WP_315733441.1">
    <property type="nucleotide sequence ID" value="NZ_JAVYII010000005.1"/>
</dbReference>
<protein>
    <recommendedName>
        <fullName evidence="5">Putative glutamate--cysteine ligase 2</fullName>
        <ecNumber evidence="5">6.3.2.2</ecNumber>
    </recommendedName>
    <alternativeName>
        <fullName evidence="5">Gamma-glutamylcysteine synthetase 2</fullName>
        <shortName evidence="5">GCS 2</shortName>
        <shortName evidence="5">Gamma-GCS 2</shortName>
    </alternativeName>
</protein>
<dbReference type="Gene3D" id="3.30.590.20">
    <property type="match status" value="1"/>
</dbReference>
<dbReference type="NCBIfam" id="TIGR02050">
    <property type="entry name" value="gshA_cyan_rel"/>
    <property type="match status" value="1"/>
</dbReference>
<name>A0ABU3PYV7_9ACTN</name>
<evidence type="ECO:0000256" key="1">
    <source>
        <dbReference type="ARBA" id="ARBA00022598"/>
    </source>
</evidence>
<dbReference type="InterPro" id="IPR011793">
    <property type="entry name" value="YbdK"/>
</dbReference>
<comment type="similarity">
    <text evidence="5">Belongs to the glutamate--cysteine ligase type 2 family. YbdK subfamily.</text>
</comment>
<dbReference type="SUPFAM" id="SSF55931">
    <property type="entry name" value="Glutamine synthetase/guanido kinase"/>
    <property type="match status" value="1"/>
</dbReference>
<evidence type="ECO:0000256" key="4">
    <source>
        <dbReference type="ARBA" id="ARBA00048819"/>
    </source>
</evidence>
<comment type="caution">
    <text evidence="6">The sequence shown here is derived from an EMBL/GenBank/DDBJ whole genome shotgun (WGS) entry which is preliminary data.</text>
</comment>
<dbReference type="InterPro" id="IPR014746">
    <property type="entry name" value="Gln_synth/guanido_kin_cat_dom"/>
</dbReference>
<organism evidence="6 7">
    <name type="scientific">Nocardioides imazamoxiresistens</name>
    <dbReference type="NCBI Taxonomy" id="3231893"/>
    <lineage>
        <taxon>Bacteria</taxon>
        <taxon>Bacillati</taxon>
        <taxon>Actinomycetota</taxon>
        <taxon>Actinomycetes</taxon>
        <taxon>Propionibacteriales</taxon>
        <taxon>Nocardioidaceae</taxon>
        <taxon>Nocardioides</taxon>
    </lineage>
</organism>
<keyword evidence="7" id="KW-1185">Reference proteome</keyword>
<dbReference type="NCBIfam" id="NF010042">
    <property type="entry name" value="PRK13517.1-2"/>
    <property type="match status" value="1"/>
</dbReference>
<sequence>MRIDFHGSPRPTLGVEWELALVDRETRDLANRAHEVLETARGRMDDPKLLHAELLRNTVEIVSGVSSSVAEAMADVDGTRRAVATAAAEHSCDLFGAGTHPFASWSTQLLSPGHRYEELINRTQWWGRQMLIWGVHVHVGLPVKERVMHVLSAMLTYYPHLQALSASSPLWAGTDTGYASNRALMFQQLPTAGLPFQFERWEEFEAFAHDQLTTGVIDDLSEIRWDVRPACHLGTLENRIADGVSNLTELAALTALTHCLVVDLDERIAAGERPAVLPPWHVQENKWRTARYGLDAIIILDARSRERLVTDDLDDLLERLEPVARRLECVDELRSVADIARRGASYQRQRAVAAATGGDLVAVVDSVVREQRDGLAPPDATR</sequence>
<dbReference type="InterPro" id="IPR006336">
    <property type="entry name" value="GCS2"/>
</dbReference>
<dbReference type="PANTHER" id="PTHR36510:SF1">
    <property type="entry name" value="GLUTAMATE--CYSTEINE LIGASE 2-RELATED"/>
    <property type="match status" value="1"/>
</dbReference>
<keyword evidence="3 5" id="KW-0067">ATP-binding</keyword>
<dbReference type="Proteomes" id="UP001268542">
    <property type="component" value="Unassembled WGS sequence"/>
</dbReference>
<comment type="catalytic activity">
    <reaction evidence="4 5">
        <text>L-cysteine + L-glutamate + ATP = gamma-L-glutamyl-L-cysteine + ADP + phosphate + H(+)</text>
        <dbReference type="Rhea" id="RHEA:13285"/>
        <dbReference type="ChEBI" id="CHEBI:15378"/>
        <dbReference type="ChEBI" id="CHEBI:29985"/>
        <dbReference type="ChEBI" id="CHEBI:30616"/>
        <dbReference type="ChEBI" id="CHEBI:35235"/>
        <dbReference type="ChEBI" id="CHEBI:43474"/>
        <dbReference type="ChEBI" id="CHEBI:58173"/>
        <dbReference type="ChEBI" id="CHEBI:456216"/>
        <dbReference type="EC" id="6.3.2.2"/>
    </reaction>
</comment>
<keyword evidence="2 5" id="KW-0547">Nucleotide-binding</keyword>
<reference evidence="6 7" key="1">
    <citation type="submission" date="2023-08" db="EMBL/GenBank/DDBJ databases">
        <title>Nocardioides seae sp. nov., a bacterium isolated from a soil.</title>
        <authorList>
            <person name="Wang X."/>
        </authorList>
    </citation>
    <scope>NUCLEOTIDE SEQUENCE [LARGE SCALE GENOMIC DNA]</scope>
    <source>
        <strain evidence="6 7">YZH12</strain>
    </source>
</reference>
<dbReference type="InterPro" id="IPR050141">
    <property type="entry name" value="GCL_type2/YbdK_subfam"/>
</dbReference>
<dbReference type="EMBL" id="JAVYII010000005">
    <property type="protein sequence ID" value="MDT9593955.1"/>
    <property type="molecule type" value="Genomic_DNA"/>
</dbReference>
<gene>
    <name evidence="6" type="ORF">RDV89_12810</name>
</gene>
<evidence type="ECO:0000313" key="6">
    <source>
        <dbReference type="EMBL" id="MDT9593955.1"/>
    </source>
</evidence>
<evidence type="ECO:0000256" key="3">
    <source>
        <dbReference type="ARBA" id="ARBA00022840"/>
    </source>
</evidence>
<dbReference type="NCBIfam" id="NF010043">
    <property type="entry name" value="PRK13517.1-3"/>
    <property type="match status" value="1"/>
</dbReference>
<proteinExistence type="inferred from homology"/>
<dbReference type="HAMAP" id="MF_01609">
    <property type="entry name" value="Glu_cys_ligase_2"/>
    <property type="match status" value="1"/>
</dbReference>
<evidence type="ECO:0000313" key="7">
    <source>
        <dbReference type="Proteomes" id="UP001268542"/>
    </source>
</evidence>
<comment type="function">
    <text evidence="5">ATP-dependent carboxylate-amine ligase which exhibits weak glutamate--cysteine ligase activity.</text>
</comment>
<dbReference type="GO" id="GO:0004357">
    <property type="term" value="F:glutamate-cysteine ligase activity"/>
    <property type="evidence" value="ECO:0007669"/>
    <property type="project" value="UniProtKB-EC"/>
</dbReference>
<dbReference type="EC" id="6.3.2.2" evidence="5"/>
<dbReference type="NCBIfam" id="NF010044">
    <property type="entry name" value="PRK13517.1-4"/>
    <property type="match status" value="1"/>
</dbReference>
<evidence type="ECO:0000256" key="2">
    <source>
        <dbReference type="ARBA" id="ARBA00022741"/>
    </source>
</evidence>
<dbReference type="Pfam" id="PF04107">
    <property type="entry name" value="GCS2"/>
    <property type="match status" value="1"/>
</dbReference>
<dbReference type="PANTHER" id="PTHR36510">
    <property type="entry name" value="GLUTAMATE--CYSTEINE LIGASE 2-RELATED"/>
    <property type="match status" value="1"/>
</dbReference>
<accession>A0ABU3PYV7</accession>
<evidence type="ECO:0000256" key="5">
    <source>
        <dbReference type="HAMAP-Rule" id="MF_01609"/>
    </source>
</evidence>